<evidence type="ECO:0000313" key="7">
    <source>
        <dbReference type="EMBL" id="KAJ8370165.1"/>
    </source>
</evidence>
<dbReference type="GO" id="GO:0055085">
    <property type="term" value="P:transmembrane transport"/>
    <property type="evidence" value="ECO:0007669"/>
    <property type="project" value="InterPro"/>
</dbReference>
<proteinExistence type="predicted"/>
<feature type="transmembrane region" description="Helical" evidence="5">
    <location>
        <begin position="76"/>
        <end position="105"/>
    </location>
</feature>
<reference evidence="7" key="1">
    <citation type="journal article" date="2023" name="Science">
        <title>Genome structures resolve the early diversification of teleost fishes.</title>
        <authorList>
            <person name="Parey E."/>
            <person name="Louis A."/>
            <person name="Montfort J."/>
            <person name="Bouchez O."/>
            <person name="Roques C."/>
            <person name="Iampietro C."/>
            <person name="Lluch J."/>
            <person name="Castinel A."/>
            <person name="Donnadieu C."/>
            <person name="Desvignes T."/>
            <person name="Floi Bucao C."/>
            <person name="Jouanno E."/>
            <person name="Wen M."/>
            <person name="Mejri S."/>
            <person name="Dirks R."/>
            <person name="Jansen H."/>
            <person name="Henkel C."/>
            <person name="Chen W.J."/>
            <person name="Zahm M."/>
            <person name="Cabau C."/>
            <person name="Klopp C."/>
            <person name="Thompson A.W."/>
            <person name="Robinson-Rechavi M."/>
            <person name="Braasch I."/>
            <person name="Lecointre G."/>
            <person name="Bobe J."/>
            <person name="Postlethwait J.H."/>
            <person name="Berthelot C."/>
            <person name="Roest Crollius H."/>
            <person name="Guiguen Y."/>
        </authorList>
    </citation>
    <scope>NUCLEOTIDE SEQUENCE</scope>
    <source>
        <tissue evidence="7">Blood</tissue>
    </source>
</reference>
<organism evidence="7 8">
    <name type="scientific">Synaphobranchus kaupii</name>
    <name type="common">Kaup's arrowtooth eel</name>
    <dbReference type="NCBI Taxonomy" id="118154"/>
    <lineage>
        <taxon>Eukaryota</taxon>
        <taxon>Metazoa</taxon>
        <taxon>Chordata</taxon>
        <taxon>Craniata</taxon>
        <taxon>Vertebrata</taxon>
        <taxon>Euteleostomi</taxon>
        <taxon>Actinopterygii</taxon>
        <taxon>Neopterygii</taxon>
        <taxon>Teleostei</taxon>
        <taxon>Anguilliformes</taxon>
        <taxon>Synaphobranchidae</taxon>
        <taxon>Synaphobranchus</taxon>
    </lineage>
</organism>
<accession>A0A9Q1FZM1</accession>
<protein>
    <recommendedName>
        <fullName evidence="6">STAS domain-containing protein</fullName>
    </recommendedName>
</protein>
<dbReference type="InterPro" id="IPR011547">
    <property type="entry name" value="SLC26A/SulP_dom"/>
</dbReference>
<feature type="transmembrane region" description="Helical" evidence="5">
    <location>
        <begin position="12"/>
        <end position="32"/>
    </location>
</feature>
<dbReference type="Gene3D" id="3.30.750.24">
    <property type="entry name" value="STAS domain"/>
    <property type="match status" value="1"/>
</dbReference>
<evidence type="ECO:0000256" key="5">
    <source>
        <dbReference type="SAM" id="Phobius"/>
    </source>
</evidence>
<keyword evidence="4 5" id="KW-0472">Membrane</keyword>
<dbReference type="GO" id="GO:0016020">
    <property type="term" value="C:membrane"/>
    <property type="evidence" value="ECO:0007669"/>
    <property type="project" value="UniProtKB-SubCell"/>
</dbReference>
<dbReference type="CDD" id="cd07042">
    <property type="entry name" value="STAS_SulP_like_sulfate_transporter"/>
    <property type="match status" value="1"/>
</dbReference>
<evidence type="ECO:0000256" key="3">
    <source>
        <dbReference type="ARBA" id="ARBA00022989"/>
    </source>
</evidence>
<sequence length="283" mass="31596">MSRSMVQESTGGKTQVAGAVSVLVILIILLNIGDLFQQLPKAVLAAVILVNLQGMFGQFRDMSSLYASDRMDLLVWVISLVSTLLFNLDLGLAASMAFSLLTVVFRTQNAHYTLLGHIPGTDCYRDLRLYSKAKQIPGVTIFSCSNPLYFANADMYFSSLSEAAMRGREQNCVHECDLGQEARYRYCVILELSAVVFMDTVSISALHRVLQDWKDQGIVAFMVGCPDTVRSQLQTQGIVPEFLPWSHLFPSVHHAVQRYQRRLHSDSNRELSDLTQPLTSPDL</sequence>
<keyword evidence="8" id="KW-1185">Reference proteome</keyword>
<feature type="transmembrane region" description="Helical" evidence="5">
    <location>
        <begin position="39"/>
        <end position="56"/>
    </location>
</feature>
<evidence type="ECO:0000256" key="1">
    <source>
        <dbReference type="ARBA" id="ARBA00004141"/>
    </source>
</evidence>
<dbReference type="Pfam" id="PF01740">
    <property type="entry name" value="STAS"/>
    <property type="match status" value="1"/>
</dbReference>
<dbReference type="PROSITE" id="PS50801">
    <property type="entry name" value="STAS"/>
    <property type="match status" value="1"/>
</dbReference>
<dbReference type="Proteomes" id="UP001152622">
    <property type="component" value="Chromosome 3"/>
</dbReference>
<keyword evidence="3 5" id="KW-1133">Transmembrane helix</keyword>
<feature type="domain" description="STAS" evidence="6">
    <location>
        <begin position="129"/>
        <end position="259"/>
    </location>
</feature>
<evidence type="ECO:0000259" key="6">
    <source>
        <dbReference type="PROSITE" id="PS50801"/>
    </source>
</evidence>
<evidence type="ECO:0000313" key="8">
    <source>
        <dbReference type="Proteomes" id="UP001152622"/>
    </source>
</evidence>
<dbReference type="InterPro" id="IPR002645">
    <property type="entry name" value="STAS_dom"/>
</dbReference>
<comment type="caution">
    <text evidence="7">The sequence shown here is derived from an EMBL/GenBank/DDBJ whole genome shotgun (WGS) entry which is preliminary data.</text>
</comment>
<keyword evidence="2 5" id="KW-0812">Transmembrane</keyword>
<gene>
    <name evidence="7" type="ORF">SKAU_G00101930</name>
</gene>
<dbReference type="InterPro" id="IPR036513">
    <property type="entry name" value="STAS_dom_sf"/>
</dbReference>
<dbReference type="SUPFAM" id="SSF52091">
    <property type="entry name" value="SpoIIaa-like"/>
    <property type="match status" value="1"/>
</dbReference>
<dbReference type="OrthoDB" id="288203at2759"/>
<evidence type="ECO:0000256" key="2">
    <source>
        <dbReference type="ARBA" id="ARBA00022692"/>
    </source>
</evidence>
<comment type="subcellular location">
    <subcellularLocation>
        <location evidence="1">Membrane</location>
        <topology evidence="1">Multi-pass membrane protein</topology>
    </subcellularLocation>
</comment>
<name>A0A9Q1FZM1_SYNKA</name>
<dbReference type="EMBL" id="JAINUF010000003">
    <property type="protein sequence ID" value="KAJ8370165.1"/>
    <property type="molecule type" value="Genomic_DNA"/>
</dbReference>
<dbReference type="Pfam" id="PF00916">
    <property type="entry name" value="Sulfate_transp"/>
    <property type="match status" value="1"/>
</dbReference>
<evidence type="ECO:0000256" key="4">
    <source>
        <dbReference type="ARBA" id="ARBA00023136"/>
    </source>
</evidence>
<dbReference type="AlphaFoldDB" id="A0A9Q1FZM1"/>
<dbReference type="PANTHER" id="PTHR11814">
    <property type="entry name" value="SULFATE TRANSPORTER"/>
    <property type="match status" value="1"/>
</dbReference>
<dbReference type="InterPro" id="IPR001902">
    <property type="entry name" value="SLC26A/SulP_fam"/>
</dbReference>